<accession>A0A4P7AHC5</accession>
<feature type="transmembrane region" description="Helical" evidence="1">
    <location>
        <begin position="57"/>
        <end position="78"/>
    </location>
</feature>
<protein>
    <recommendedName>
        <fullName evidence="4">RDD domain-containing protein</fullName>
    </recommendedName>
</protein>
<keyword evidence="1" id="KW-0472">Membrane</keyword>
<dbReference type="OrthoDB" id="389640at2"/>
<proteinExistence type="predicted"/>
<sequence length="112" mass="13264">MKAGYWRRFGSNFIDTLLFYLTFGIYFIIYIVFFCQGKKSVGMEATKIKYSNPDAMGALYGFSILANIFYILIIPLIIDFFKVILREGTFAERWSQNFLIEEERNVNFNKYK</sequence>
<evidence type="ECO:0000313" key="2">
    <source>
        <dbReference type="EMBL" id="QBQ07845.1"/>
    </source>
</evidence>
<evidence type="ECO:0008006" key="4">
    <source>
        <dbReference type="Google" id="ProtNLM"/>
    </source>
</evidence>
<dbReference type="RefSeq" id="WP_134297627.1">
    <property type="nucleotide sequence ID" value="NZ_CP038013.1"/>
</dbReference>
<feature type="transmembrane region" description="Helical" evidence="1">
    <location>
        <begin position="17"/>
        <end position="36"/>
    </location>
</feature>
<evidence type="ECO:0000256" key="1">
    <source>
        <dbReference type="SAM" id="Phobius"/>
    </source>
</evidence>
<dbReference type="AlphaFoldDB" id="A0A4P7AHC5"/>
<keyword evidence="3" id="KW-1185">Reference proteome</keyword>
<dbReference type="KEGG" id="sgq:SGLAD_v1c06460"/>
<organism evidence="2 3">
    <name type="scientific">Spiroplasma gladiatoris</name>
    <dbReference type="NCBI Taxonomy" id="2143"/>
    <lineage>
        <taxon>Bacteria</taxon>
        <taxon>Bacillati</taxon>
        <taxon>Mycoplasmatota</taxon>
        <taxon>Mollicutes</taxon>
        <taxon>Entomoplasmatales</taxon>
        <taxon>Spiroplasmataceae</taxon>
        <taxon>Spiroplasma</taxon>
    </lineage>
</organism>
<keyword evidence="1" id="KW-0812">Transmembrane</keyword>
<dbReference type="Proteomes" id="UP000294309">
    <property type="component" value="Chromosome"/>
</dbReference>
<evidence type="ECO:0000313" key="3">
    <source>
        <dbReference type="Proteomes" id="UP000294309"/>
    </source>
</evidence>
<gene>
    <name evidence="2" type="ORF">SGLAD_v1c06460</name>
</gene>
<keyword evidence="1" id="KW-1133">Transmembrane helix</keyword>
<name>A0A4P7AHC5_9MOLU</name>
<dbReference type="EMBL" id="CP038013">
    <property type="protein sequence ID" value="QBQ07845.1"/>
    <property type="molecule type" value="Genomic_DNA"/>
</dbReference>
<reference evidence="2 3" key="1">
    <citation type="submission" date="2019-03" db="EMBL/GenBank/DDBJ databases">
        <title>Complete genome sequence of Spiroplasma gladiatoris TG-1 (DSM 22552).</title>
        <authorList>
            <person name="Lin Y.-C."/>
            <person name="Chou L."/>
            <person name="Kuo C.-H."/>
        </authorList>
    </citation>
    <scope>NUCLEOTIDE SEQUENCE [LARGE SCALE GENOMIC DNA]</scope>
    <source>
        <strain evidence="2 3">TG-1</strain>
    </source>
</reference>